<dbReference type="InterPro" id="IPR029058">
    <property type="entry name" value="AB_hydrolase_fold"/>
</dbReference>
<dbReference type="SUPFAM" id="SSF53474">
    <property type="entry name" value="alpha/beta-Hydrolases"/>
    <property type="match status" value="1"/>
</dbReference>
<accession>A0A418YDR4</accession>
<gene>
    <name evidence="2" type="ORF">D1Z90_12425</name>
</gene>
<evidence type="ECO:0000256" key="1">
    <source>
        <dbReference type="SAM" id="SignalP"/>
    </source>
</evidence>
<feature type="chain" id="PRO_5019320098" description="Esterase" evidence="1">
    <location>
        <begin position="23"/>
        <end position="362"/>
    </location>
</feature>
<sequence>MMKNFILSACAASILITTGATARNNTEYSHQNGLVERIQVYGESLENNVTGAYPSREVMVYLPPSYYENDEIEYPVVYALHGFGGDAADWFYTGNVHPDIDANMDKLIASGDVNEMIIVALDAKDAMIGSWYQNSEITGNWQDYILQDLIPAIDDKFRTIDDAEGRGLIGFSMGGYGAITTVLEAPEMFSAVAAQSPTDYVLDNDATTCGYIYLGTSTYLNSGEIIAGFDVFKDFTYLYRSIMSVTSAAPNNPPSYVKSPDMLSFADFIQCDNFDLPSKIKMVDSSSTSFEHIALRTEVGNLDLPGFGLVEATAAVTSSLGQLGMHAEFHEFDGGHLDKRSETIDANLIFLSKHLAAPQQDD</sequence>
<dbReference type="Proteomes" id="UP000283255">
    <property type="component" value="Unassembled WGS sequence"/>
</dbReference>
<organism evidence="2 3">
    <name type="scientific">Motilimonas pumila</name>
    <dbReference type="NCBI Taxonomy" id="2303987"/>
    <lineage>
        <taxon>Bacteria</taxon>
        <taxon>Pseudomonadati</taxon>
        <taxon>Pseudomonadota</taxon>
        <taxon>Gammaproteobacteria</taxon>
        <taxon>Alteromonadales</taxon>
        <taxon>Alteromonadales genera incertae sedis</taxon>
        <taxon>Motilimonas</taxon>
    </lineage>
</organism>
<keyword evidence="1" id="KW-0732">Signal</keyword>
<reference evidence="2 3" key="2">
    <citation type="submission" date="2019-01" db="EMBL/GenBank/DDBJ databases">
        <title>Motilimonas pumilus sp. nov., isolated from the gut of sea cucumber (Apostichopus japonicus).</title>
        <authorList>
            <person name="Wang F.-Q."/>
            <person name="Ren L.-H."/>
            <person name="Lin Y.-W."/>
            <person name="Sun G.-H."/>
            <person name="Du Z.-J."/>
            <person name="Zhao J.-X."/>
            <person name="Liu X.-J."/>
            <person name="Liu L.-J."/>
        </authorList>
    </citation>
    <scope>NUCLEOTIDE SEQUENCE [LARGE SCALE GENOMIC DNA]</scope>
    <source>
        <strain evidence="2 3">PLHSC7-2</strain>
    </source>
</reference>
<dbReference type="PANTHER" id="PTHR48098:SF1">
    <property type="entry name" value="DIACYLGLYCEROL ACYLTRANSFERASE_MYCOLYLTRANSFERASE AG85A"/>
    <property type="match status" value="1"/>
</dbReference>
<dbReference type="PANTHER" id="PTHR48098">
    <property type="entry name" value="ENTEROCHELIN ESTERASE-RELATED"/>
    <property type="match status" value="1"/>
</dbReference>
<proteinExistence type="predicted"/>
<evidence type="ECO:0008006" key="4">
    <source>
        <dbReference type="Google" id="ProtNLM"/>
    </source>
</evidence>
<name>A0A418YDR4_9GAMM</name>
<keyword evidence="3" id="KW-1185">Reference proteome</keyword>
<comment type="caution">
    <text evidence="2">The sequence shown here is derived from an EMBL/GenBank/DDBJ whole genome shotgun (WGS) entry which is preliminary data.</text>
</comment>
<dbReference type="AlphaFoldDB" id="A0A418YDR4"/>
<protein>
    <recommendedName>
        <fullName evidence="4">Esterase</fullName>
    </recommendedName>
</protein>
<evidence type="ECO:0000313" key="3">
    <source>
        <dbReference type="Proteomes" id="UP000283255"/>
    </source>
</evidence>
<feature type="signal peptide" evidence="1">
    <location>
        <begin position="1"/>
        <end position="22"/>
    </location>
</feature>
<dbReference type="InterPro" id="IPR050583">
    <property type="entry name" value="Mycobacterial_A85_antigen"/>
</dbReference>
<dbReference type="Pfam" id="PF00756">
    <property type="entry name" value="Esterase"/>
    <property type="match status" value="1"/>
</dbReference>
<dbReference type="EMBL" id="QZCH01000015">
    <property type="protein sequence ID" value="RJG42667.1"/>
    <property type="molecule type" value="Genomic_DNA"/>
</dbReference>
<dbReference type="InterPro" id="IPR000801">
    <property type="entry name" value="Esterase-like"/>
</dbReference>
<evidence type="ECO:0000313" key="2">
    <source>
        <dbReference type="EMBL" id="RJG42667.1"/>
    </source>
</evidence>
<reference evidence="2 3" key="1">
    <citation type="submission" date="2018-09" db="EMBL/GenBank/DDBJ databases">
        <authorList>
            <person name="Wang F."/>
        </authorList>
    </citation>
    <scope>NUCLEOTIDE SEQUENCE [LARGE SCALE GENOMIC DNA]</scope>
    <source>
        <strain evidence="2 3">PLHSC7-2</strain>
    </source>
</reference>
<dbReference type="Gene3D" id="3.40.50.1820">
    <property type="entry name" value="alpha/beta hydrolase"/>
    <property type="match status" value="1"/>
</dbReference>